<protein>
    <submittedName>
        <fullName evidence="1">Uncharacterized protein</fullName>
    </submittedName>
</protein>
<keyword evidence="2" id="KW-1185">Reference proteome</keyword>
<organism evidence="1 2">
    <name type="scientific">Kitasatospora paranensis</name>
    <dbReference type="NCBI Taxonomy" id="258053"/>
    <lineage>
        <taxon>Bacteria</taxon>
        <taxon>Bacillati</taxon>
        <taxon>Actinomycetota</taxon>
        <taxon>Actinomycetes</taxon>
        <taxon>Kitasatosporales</taxon>
        <taxon>Streptomycetaceae</taxon>
        <taxon>Kitasatospora</taxon>
    </lineage>
</organism>
<dbReference type="EMBL" id="JBHTAJ010000018">
    <property type="protein sequence ID" value="MFC7180308.1"/>
    <property type="molecule type" value="Genomic_DNA"/>
</dbReference>
<dbReference type="Proteomes" id="UP001596435">
    <property type="component" value="Unassembled WGS sequence"/>
</dbReference>
<reference evidence="2" key="1">
    <citation type="journal article" date="2019" name="Int. J. Syst. Evol. Microbiol.">
        <title>The Global Catalogue of Microorganisms (GCM) 10K type strain sequencing project: providing services to taxonomists for standard genome sequencing and annotation.</title>
        <authorList>
            <consortium name="The Broad Institute Genomics Platform"/>
            <consortium name="The Broad Institute Genome Sequencing Center for Infectious Disease"/>
            <person name="Wu L."/>
            <person name="Ma J."/>
        </authorList>
    </citation>
    <scope>NUCLEOTIDE SEQUENCE [LARGE SCALE GENOMIC DNA]</scope>
    <source>
        <strain evidence="2">CGMCC 1.12859</strain>
    </source>
</reference>
<evidence type="ECO:0000313" key="2">
    <source>
        <dbReference type="Proteomes" id="UP001596435"/>
    </source>
</evidence>
<evidence type="ECO:0000313" key="1">
    <source>
        <dbReference type="EMBL" id="MFC7180308.1"/>
    </source>
</evidence>
<dbReference type="RefSeq" id="WP_380231057.1">
    <property type="nucleotide sequence ID" value="NZ_JBHSVH010000002.1"/>
</dbReference>
<accession>A0ABW2FZC5</accession>
<proteinExistence type="predicted"/>
<name>A0ABW2FZC5_9ACTN</name>
<gene>
    <name evidence="1" type="ORF">ACFQMG_12160</name>
</gene>
<comment type="caution">
    <text evidence="1">The sequence shown here is derived from an EMBL/GenBank/DDBJ whole genome shotgun (WGS) entry which is preliminary data.</text>
</comment>
<sequence length="158" mass="17379">MSSAFPARGQDAVAWVAAAMPGPMMRALDLRGGVPHGVRQEIARQLAEGASAARLRERIERRWWDRFAQLPGPELLERADEIVLALVAEPTCPLGCEDGWLLEQSRVCPWCRPNGTVIDVSPDEEPGGRRLDADGQARRAAEVRALMRASRRYPGAGR</sequence>